<evidence type="ECO:0000313" key="2">
    <source>
        <dbReference type="Proteomes" id="UP000253872"/>
    </source>
</evidence>
<accession>A0A369YGI8</accession>
<dbReference type="Proteomes" id="UP000253872">
    <property type="component" value="Unassembled WGS sequence"/>
</dbReference>
<dbReference type="AlphaFoldDB" id="A0A369YGI8"/>
<organism evidence="1 2">
    <name type="scientific">Haemophilus sputorum</name>
    <dbReference type="NCBI Taxonomy" id="1078480"/>
    <lineage>
        <taxon>Bacteria</taxon>
        <taxon>Pseudomonadati</taxon>
        <taxon>Pseudomonadota</taxon>
        <taxon>Gammaproteobacteria</taxon>
        <taxon>Pasteurellales</taxon>
        <taxon>Pasteurellaceae</taxon>
        <taxon>Haemophilus</taxon>
    </lineage>
</organism>
<reference evidence="1 2" key="1">
    <citation type="submission" date="2018-05" db="EMBL/GenBank/DDBJ databases">
        <title>Draft Genome Sequences for a Diverse set of 7 Haemophilus Species.</title>
        <authorList>
            <person name="Nichols M."/>
            <person name="Topaz N."/>
            <person name="Wang X."/>
            <person name="Wang X."/>
            <person name="Boxrud D."/>
        </authorList>
    </citation>
    <scope>NUCLEOTIDE SEQUENCE [LARGE SCALE GENOMIC DNA]</scope>
    <source>
        <strain evidence="1 2">C2002001239</strain>
    </source>
</reference>
<dbReference type="EMBL" id="QEPN01000006">
    <property type="protein sequence ID" value="RDE70910.1"/>
    <property type="molecule type" value="Genomic_DNA"/>
</dbReference>
<evidence type="ECO:0000313" key="1">
    <source>
        <dbReference type="EMBL" id="RDE70910.1"/>
    </source>
</evidence>
<comment type="caution">
    <text evidence="1">The sequence shown here is derived from an EMBL/GenBank/DDBJ whole genome shotgun (WGS) entry which is preliminary data.</text>
</comment>
<name>A0A369YGI8_9PAST</name>
<proteinExistence type="predicted"/>
<sequence>MKVTFHTSCLTLLGGMENWVVALSEKAMHAWELRPQGETTTRFLFRVPSKAGKQYHFFKVEPHRAGHMLNVRA</sequence>
<protein>
    <submittedName>
        <fullName evidence="1">Uncharacterized protein</fullName>
    </submittedName>
</protein>
<gene>
    <name evidence="1" type="ORF">DPV93_07835</name>
</gene>